<evidence type="ECO:0000313" key="3">
    <source>
        <dbReference type="Proteomes" id="UP000315700"/>
    </source>
</evidence>
<sequence>MWTLIRDSLATAGLKAKYQRLIHERLLHFTEATGPKGVEEDPGRWLAVGRTERGLDEHQRSDARARARRLVQTNPHARNILRLLEVYVAGPGLEVTHLPADPGGRTPENDALLQTADRLWSRFLDVNERHYSAREHSRRAWRDGECFLRKFESPAWPPVVRFVDPETIGETPHSPGTEGILTSPDDVETPIAYLRLLDGGRGAERIDADDMLHTRVGVDSNQKRGVTIFAPVLDTLTCFDKWVDTELTARKLQSSIVLWRKVQGTPQQAAGLAEGASGGMGREAIRPGTILTTNQSTEVQFLQPNTNFGDAVPLGRMLLLNVAAGAGLPEFMLTSDASNANFASTMVAEGPAVKLFQSEQQFFAGEFHRLWRWIMTDAVELGLLPADFFERVTPRWTFPQLVNRDRTRERLADVRLVESQVLSRAEVARRDGVDPKTMREELQAEQSKDGSLSR</sequence>
<feature type="compositionally biased region" description="Basic and acidic residues" evidence="1">
    <location>
        <begin position="428"/>
        <end position="448"/>
    </location>
</feature>
<evidence type="ECO:0000313" key="2">
    <source>
        <dbReference type="EMBL" id="QDT52051.1"/>
    </source>
</evidence>
<dbReference type="InterPro" id="IPR006429">
    <property type="entry name" value="Phage_lambda_portal"/>
</dbReference>
<dbReference type="RefSeq" id="WP_145026033.1">
    <property type="nucleotide sequence ID" value="NZ_CP036271.1"/>
</dbReference>
<reference evidence="2 3" key="1">
    <citation type="submission" date="2019-02" db="EMBL/GenBank/DDBJ databases">
        <title>Deep-cultivation of Planctomycetes and their phenomic and genomic characterization uncovers novel biology.</title>
        <authorList>
            <person name="Wiegand S."/>
            <person name="Jogler M."/>
            <person name="Boedeker C."/>
            <person name="Pinto D."/>
            <person name="Vollmers J."/>
            <person name="Rivas-Marin E."/>
            <person name="Kohn T."/>
            <person name="Peeters S.H."/>
            <person name="Heuer A."/>
            <person name="Rast P."/>
            <person name="Oberbeckmann S."/>
            <person name="Bunk B."/>
            <person name="Jeske O."/>
            <person name="Meyerdierks A."/>
            <person name="Storesund J.E."/>
            <person name="Kallscheuer N."/>
            <person name="Luecker S."/>
            <person name="Lage O.M."/>
            <person name="Pohl T."/>
            <person name="Merkel B.J."/>
            <person name="Hornburger P."/>
            <person name="Mueller R.-W."/>
            <person name="Bruemmer F."/>
            <person name="Labrenz M."/>
            <person name="Spormann A.M."/>
            <person name="Op den Camp H."/>
            <person name="Overmann J."/>
            <person name="Amann R."/>
            <person name="Jetten M.S.M."/>
            <person name="Mascher T."/>
            <person name="Medema M.H."/>
            <person name="Devos D.P."/>
            <person name="Kaster A.-K."/>
            <person name="Ovreas L."/>
            <person name="Rohde M."/>
            <person name="Galperin M.Y."/>
            <person name="Jogler C."/>
        </authorList>
    </citation>
    <scope>NUCLEOTIDE SEQUENCE [LARGE SCALE GENOMIC DNA]</scope>
    <source>
        <strain evidence="2 3">Pan44</strain>
    </source>
</reference>
<organism evidence="2 3">
    <name type="scientific">Caulifigura coniformis</name>
    <dbReference type="NCBI Taxonomy" id="2527983"/>
    <lineage>
        <taxon>Bacteria</taxon>
        <taxon>Pseudomonadati</taxon>
        <taxon>Planctomycetota</taxon>
        <taxon>Planctomycetia</taxon>
        <taxon>Planctomycetales</taxon>
        <taxon>Planctomycetaceae</taxon>
        <taxon>Caulifigura</taxon>
    </lineage>
</organism>
<gene>
    <name evidence="2" type="ORF">Pan44_00590</name>
</gene>
<dbReference type="GO" id="GO:0005198">
    <property type="term" value="F:structural molecule activity"/>
    <property type="evidence" value="ECO:0007669"/>
    <property type="project" value="InterPro"/>
</dbReference>
<dbReference type="OrthoDB" id="208663at2"/>
<protein>
    <submittedName>
        <fullName evidence="2">Phage portal protein, lambda family</fullName>
    </submittedName>
</protein>
<dbReference type="GO" id="GO:0019068">
    <property type="term" value="P:virion assembly"/>
    <property type="evidence" value="ECO:0007669"/>
    <property type="project" value="InterPro"/>
</dbReference>
<accession>A0A517S7D9</accession>
<keyword evidence="3" id="KW-1185">Reference proteome</keyword>
<dbReference type="EMBL" id="CP036271">
    <property type="protein sequence ID" value="QDT52051.1"/>
    <property type="molecule type" value="Genomic_DNA"/>
</dbReference>
<dbReference type="Pfam" id="PF05136">
    <property type="entry name" value="Phage_portal_2"/>
    <property type="match status" value="1"/>
</dbReference>
<dbReference type="Proteomes" id="UP000315700">
    <property type="component" value="Chromosome"/>
</dbReference>
<dbReference type="KEGG" id="ccos:Pan44_00590"/>
<feature type="region of interest" description="Disordered" evidence="1">
    <location>
        <begin position="428"/>
        <end position="454"/>
    </location>
</feature>
<evidence type="ECO:0000256" key="1">
    <source>
        <dbReference type="SAM" id="MobiDB-lite"/>
    </source>
</evidence>
<name>A0A517S7D9_9PLAN</name>
<proteinExistence type="predicted"/>
<dbReference type="InParanoid" id="A0A517S7D9"/>
<dbReference type="AlphaFoldDB" id="A0A517S7D9"/>